<protein>
    <submittedName>
        <fullName evidence="5">DNA-directed DNA polymerase family B exonuclease domain-containing protein</fullName>
    </submittedName>
</protein>
<dbReference type="PANTHER" id="PTHR45812:SF1">
    <property type="entry name" value="DNA POLYMERASE ZETA CATALYTIC SUBUNIT"/>
    <property type="match status" value="1"/>
</dbReference>
<accession>A0A914UTZ4</accession>
<dbReference type="Proteomes" id="UP000887566">
    <property type="component" value="Unplaced"/>
</dbReference>
<dbReference type="SUPFAM" id="SSF53098">
    <property type="entry name" value="Ribonuclease H-like"/>
    <property type="match status" value="1"/>
</dbReference>
<organism evidence="4 5">
    <name type="scientific">Plectus sambesii</name>
    <dbReference type="NCBI Taxonomy" id="2011161"/>
    <lineage>
        <taxon>Eukaryota</taxon>
        <taxon>Metazoa</taxon>
        <taxon>Ecdysozoa</taxon>
        <taxon>Nematoda</taxon>
        <taxon>Chromadorea</taxon>
        <taxon>Plectida</taxon>
        <taxon>Plectina</taxon>
        <taxon>Plectoidea</taxon>
        <taxon>Plectidae</taxon>
        <taxon>Plectus</taxon>
    </lineage>
</organism>
<dbReference type="InterPro" id="IPR030559">
    <property type="entry name" value="PolZ_Rev3"/>
</dbReference>
<dbReference type="Pfam" id="PF24055">
    <property type="entry name" value="POL3_N"/>
    <property type="match status" value="1"/>
</dbReference>
<feature type="domain" description="DNA polymerase delta/zeta catalytic subunit N-terminal" evidence="2">
    <location>
        <begin position="62"/>
        <end position="118"/>
    </location>
</feature>
<dbReference type="PANTHER" id="PTHR45812">
    <property type="entry name" value="DNA POLYMERASE ZETA CATALYTIC SUBUNIT"/>
    <property type="match status" value="1"/>
</dbReference>
<dbReference type="GO" id="GO:0016035">
    <property type="term" value="C:zeta DNA polymerase complex"/>
    <property type="evidence" value="ECO:0007669"/>
    <property type="project" value="InterPro"/>
</dbReference>
<reference evidence="5" key="1">
    <citation type="submission" date="2022-11" db="UniProtKB">
        <authorList>
            <consortium name="WormBaseParasite"/>
        </authorList>
    </citation>
    <scope>IDENTIFICATION</scope>
</reference>
<evidence type="ECO:0000259" key="3">
    <source>
        <dbReference type="Pfam" id="PF24065"/>
    </source>
</evidence>
<dbReference type="Gene3D" id="3.30.342.10">
    <property type="entry name" value="DNA Polymerase, chain B, domain 1"/>
    <property type="match status" value="1"/>
</dbReference>
<keyword evidence="4" id="KW-1185">Reference proteome</keyword>
<dbReference type="GO" id="GO:0003887">
    <property type="term" value="F:DNA-directed DNA polymerase activity"/>
    <property type="evidence" value="ECO:0007669"/>
    <property type="project" value="UniProtKB-EC"/>
</dbReference>
<dbReference type="InterPro" id="IPR056447">
    <property type="entry name" value="REV3_N"/>
</dbReference>
<evidence type="ECO:0000259" key="2">
    <source>
        <dbReference type="Pfam" id="PF24055"/>
    </source>
</evidence>
<feature type="domain" description="DNA polymerase zeta catalytic subunit N-terminal" evidence="3">
    <location>
        <begin position="8"/>
        <end position="61"/>
    </location>
</feature>
<dbReference type="GO" id="GO:0000724">
    <property type="term" value="P:double-strand break repair via homologous recombination"/>
    <property type="evidence" value="ECO:0007669"/>
    <property type="project" value="TreeGrafter"/>
</dbReference>
<evidence type="ECO:0000313" key="5">
    <source>
        <dbReference type="WBParaSite" id="PSAMB.scaffold12133size2934.g34655.t1"/>
    </source>
</evidence>
<dbReference type="InterPro" id="IPR012337">
    <property type="entry name" value="RNaseH-like_sf"/>
</dbReference>
<sequence length="119" mass="13097">MPLTKKPKFSLRNVTCDHYMVLPNASLDPTSSHDHRSVNRVPVIRVFGILDSGQKCCLHVHGVLPYIMLECQAEVDGAFADQFADALDTALNMAISQRPNANGRPTGPHVHRIKVVKGL</sequence>
<dbReference type="WBParaSite" id="PSAMB.scaffold12133size2934.g34655.t1">
    <property type="protein sequence ID" value="PSAMB.scaffold12133size2934.g34655.t1"/>
    <property type="gene ID" value="PSAMB.scaffold12133size2934.g34655"/>
</dbReference>
<proteinExistence type="predicted"/>
<dbReference type="GO" id="GO:0005634">
    <property type="term" value="C:nucleus"/>
    <property type="evidence" value="ECO:0007669"/>
    <property type="project" value="TreeGrafter"/>
</dbReference>
<dbReference type="GO" id="GO:0042276">
    <property type="term" value="P:error-prone translesion synthesis"/>
    <property type="evidence" value="ECO:0007669"/>
    <property type="project" value="TreeGrafter"/>
</dbReference>
<comment type="catalytic activity">
    <reaction evidence="1">
        <text>DNA(n) + a 2'-deoxyribonucleoside 5'-triphosphate = DNA(n+1) + diphosphate</text>
        <dbReference type="Rhea" id="RHEA:22508"/>
        <dbReference type="Rhea" id="RHEA-COMP:17339"/>
        <dbReference type="Rhea" id="RHEA-COMP:17340"/>
        <dbReference type="ChEBI" id="CHEBI:33019"/>
        <dbReference type="ChEBI" id="CHEBI:61560"/>
        <dbReference type="ChEBI" id="CHEBI:173112"/>
        <dbReference type="EC" id="2.7.7.7"/>
    </reaction>
</comment>
<name>A0A914UTZ4_9BILA</name>
<dbReference type="InterPro" id="IPR056435">
    <property type="entry name" value="DPOD/Z_N"/>
</dbReference>
<dbReference type="AlphaFoldDB" id="A0A914UTZ4"/>
<evidence type="ECO:0000256" key="1">
    <source>
        <dbReference type="ARBA" id="ARBA00049244"/>
    </source>
</evidence>
<evidence type="ECO:0000313" key="4">
    <source>
        <dbReference type="Proteomes" id="UP000887566"/>
    </source>
</evidence>
<dbReference type="Pfam" id="PF24065">
    <property type="entry name" value="REV3_N"/>
    <property type="match status" value="1"/>
</dbReference>